<keyword evidence="8" id="KW-1185">Reference proteome</keyword>
<dbReference type="Proteomes" id="UP000593561">
    <property type="component" value="Unassembled WGS sequence"/>
</dbReference>
<comment type="similarity">
    <text evidence="2">Belongs to the UPF0220 family.</text>
</comment>
<gene>
    <name evidence="7" type="ORF">Godav_017577</name>
</gene>
<keyword evidence="5 6" id="KW-0472">Membrane</keyword>
<evidence type="ECO:0000256" key="2">
    <source>
        <dbReference type="ARBA" id="ARBA00005335"/>
    </source>
</evidence>
<evidence type="ECO:0000256" key="6">
    <source>
        <dbReference type="SAM" id="Phobius"/>
    </source>
</evidence>
<feature type="transmembrane region" description="Helical" evidence="6">
    <location>
        <begin position="38"/>
        <end position="57"/>
    </location>
</feature>
<protein>
    <submittedName>
        <fullName evidence="7">Uncharacterized protein</fullName>
    </submittedName>
</protein>
<dbReference type="PANTHER" id="PTHR13180">
    <property type="entry name" value="SMALL MEMBRANE PROTEIN-RELATED"/>
    <property type="match status" value="1"/>
</dbReference>
<dbReference type="InterPro" id="IPR007919">
    <property type="entry name" value="UPF0220"/>
</dbReference>
<evidence type="ECO:0000313" key="8">
    <source>
        <dbReference type="Proteomes" id="UP000593561"/>
    </source>
</evidence>
<proteinExistence type="inferred from homology"/>
<evidence type="ECO:0000256" key="3">
    <source>
        <dbReference type="ARBA" id="ARBA00022692"/>
    </source>
</evidence>
<comment type="subcellular location">
    <subcellularLocation>
        <location evidence="1">Membrane</location>
        <topology evidence="1">Multi-pass membrane protein</topology>
    </subcellularLocation>
</comment>
<dbReference type="EMBL" id="JABFAC010000001">
    <property type="protein sequence ID" value="MBA0604954.1"/>
    <property type="molecule type" value="Genomic_DNA"/>
</dbReference>
<comment type="caution">
    <text evidence="7">The sequence shown here is derived from an EMBL/GenBank/DDBJ whole genome shotgun (WGS) entry which is preliminary data.</text>
</comment>
<evidence type="ECO:0000256" key="4">
    <source>
        <dbReference type="ARBA" id="ARBA00022989"/>
    </source>
</evidence>
<evidence type="ECO:0000256" key="5">
    <source>
        <dbReference type="ARBA" id="ARBA00023136"/>
    </source>
</evidence>
<name>A0A7J8QTQ8_GOSDV</name>
<evidence type="ECO:0000313" key="7">
    <source>
        <dbReference type="EMBL" id="MBA0604954.1"/>
    </source>
</evidence>
<reference evidence="7 8" key="1">
    <citation type="journal article" date="2019" name="Genome Biol. Evol.">
        <title>Insights into the evolution of the New World diploid cottons (Gossypium, subgenus Houzingenia) based on genome sequencing.</title>
        <authorList>
            <person name="Grover C.E."/>
            <person name="Arick M.A. 2nd"/>
            <person name="Thrash A."/>
            <person name="Conover J.L."/>
            <person name="Sanders W.S."/>
            <person name="Peterson D.G."/>
            <person name="Frelichowski J.E."/>
            <person name="Scheffler J.A."/>
            <person name="Scheffler B.E."/>
            <person name="Wendel J.F."/>
        </authorList>
    </citation>
    <scope>NUCLEOTIDE SEQUENCE [LARGE SCALE GENOMIC DNA]</scope>
    <source>
        <strain evidence="7">27</strain>
        <tissue evidence="7">Leaf</tissue>
    </source>
</reference>
<sequence length="104" mass="11626">MMAFGFLLLSKLPIRLPGMLKEMEKIGEQSNGVGELRAIFDFGIVGTVFGAGLWFWADVLVCSSINVSFVHYLLGMFASIAALILNCVRKEDIDYSPYDEGKWR</sequence>
<keyword evidence="4 6" id="KW-1133">Transmembrane helix</keyword>
<accession>A0A7J8QTQ8</accession>
<organism evidence="7 8">
    <name type="scientific">Gossypium davidsonii</name>
    <name type="common">Davidson's cotton</name>
    <name type="synonym">Gossypium klotzschianum subsp. davidsonii</name>
    <dbReference type="NCBI Taxonomy" id="34287"/>
    <lineage>
        <taxon>Eukaryota</taxon>
        <taxon>Viridiplantae</taxon>
        <taxon>Streptophyta</taxon>
        <taxon>Embryophyta</taxon>
        <taxon>Tracheophyta</taxon>
        <taxon>Spermatophyta</taxon>
        <taxon>Magnoliopsida</taxon>
        <taxon>eudicotyledons</taxon>
        <taxon>Gunneridae</taxon>
        <taxon>Pentapetalae</taxon>
        <taxon>rosids</taxon>
        <taxon>malvids</taxon>
        <taxon>Malvales</taxon>
        <taxon>Malvaceae</taxon>
        <taxon>Malvoideae</taxon>
        <taxon>Gossypium</taxon>
    </lineage>
</organism>
<dbReference type="GO" id="GO:0016020">
    <property type="term" value="C:membrane"/>
    <property type="evidence" value="ECO:0007669"/>
    <property type="project" value="UniProtKB-SubCell"/>
</dbReference>
<keyword evidence="3 6" id="KW-0812">Transmembrane</keyword>
<evidence type="ECO:0000256" key="1">
    <source>
        <dbReference type="ARBA" id="ARBA00004141"/>
    </source>
</evidence>
<dbReference type="AlphaFoldDB" id="A0A7J8QTQ8"/>
<feature type="transmembrane region" description="Helical" evidence="6">
    <location>
        <begin position="69"/>
        <end position="88"/>
    </location>
</feature>